<proteinExistence type="predicted"/>
<dbReference type="Proteomes" id="UP000603352">
    <property type="component" value="Unassembled WGS sequence"/>
</dbReference>
<comment type="caution">
    <text evidence="1">The sequence shown here is derived from an EMBL/GenBank/DDBJ whole genome shotgun (WGS) entry which is preliminary data.</text>
</comment>
<reference evidence="2" key="1">
    <citation type="journal article" date="2019" name="Int. J. Syst. Evol. Microbiol.">
        <title>The Global Catalogue of Microorganisms (GCM) 10K type strain sequencing project: providing services to taxonomists for standard genome sequencing and annotation.</title>
        <authorList>
            <consortium name="The Broad Institute Genomics Platform"/>
            <consortium name="The Broad Institute Genome Sequencing Center for Infectious Disease"/>
            <person name="Wu L."/>
            <person name="Ma J."/>
        </authorList>
    </citation>
    <scope>NUCLEOTIDE SEQUENCE [LARGE SCALE GENOMIC DNA]</scope>
    <source>
        <strain evidence="2">CGMCC 1.10188</strain>
    </source>
</reference>
<keyword evidence="2" id="KW-1185">Reference proteome</keyword>
<evidence type="ECO:0000313" key="1">
    <source>
        <dbReference type="EMBL" id="GGB28196.1"/>
    </source>
</evidence>
<accession>A0ABQ1I8U1</accession>
<evidence type="ECO:0000313" key="2">
    <source>
        <dbReference type="Proteomes" id="UP000603352"/>
    </source>
</evidence>
<name>A0ABQ1I8U1_9PROT</name>
<sequence>MGGVAQPVGEITDLPLERGQILVQAIGGCPVVGHVTLRNLWRPRRDRRGSTPITGGRAICSKAIAGRSAAGAAMWPGNKCRIKGLTTGPCRWR</sequence>
<organism evidence="1 2">
    <name type="scientific">Tistrella bauzanensis</name>
    <dbReference type="NCBI Taxonomy" id="657419"/>
    <lineage>
        <taxon>Bacteria</taxon>
        <taxon>Pseudomonadati</taxon>
        <taxon>Pseudomonadota</taxon>
        <taxon>Alphaproteobacteria</taxon>
        <taxon>Geminicoccales</taxon>
        <taxon>Geminicoccaceae</taxon>
        <taxon>Tistrella</taxon>
    </lineage>
</organism>
<protein>
    <recommendedName>
        <fullName evidence="3">Flagellum-specific ATP synthase</fullName>
    </recommendedName>
</protein>
<dbReference type="EMBL" id="BMDZ01000004">
    <property type="protein sequence ID" value="GGB28196.1"/>
    <property type="molecule type" value="Genomic_DNA"/>
</dbReference>
<gene>
    <name evidence="1" type="ORF">GCM10011505_06820</name>
</gene>
<evidence type="ECO:0008006" key="3">
    <source>
        <dbReference type="Google" id="ProtNLM"/>
    </source>
</evidence>